<dbReference type="InterPro" id="IPR050300">
    <property type="entry name" value="GDXG_lipolytic_enzyme"/>
</dbReference>
<dbReference type="Gene3D" id="3.40.50.1820">
    <property type="entry name" value="alpha/beta hydrolase"/>
    <property type="match status" value="1"/>
</dbReference>
<dbReference type="Proteomes" id="UP000325333">
    <property type="component" value="Unassembled WGS sequence"/>
</dbReference>
<name>A0A5B0KKZ4_9PROT</name>
<proteinExistence type="predicted"/>
<organism evidence="3 4">
    <name type="scientific">Azospirillum argentinense</name>
    <dbReference type="NCBI Taxonomy" id="2970906"/>
    <lineage>
        <taxon>Bacteria</taxon>
        <taxon>Pseudomonadati</taxon>
        <taxon>Pseudomonadota</taxon>
        <taxon>Alphaproteobacteria</taxon>
        <taxon>Rhodospirillales</taxon>
        <taxon>Azospirillaceae</taxon>
        <taxon>Azospirillum</taxon>
    </lineage>
</organism>
<evidence type="ECO:0000313" key="3">
    <source>
        <dbReference type="EMBL" id="KAA1053282.1"/>
    </source>
</evidence>
<dbReference type="PANTHER" id="PTHR48081:SF33">
    <property type="entry name" value="KYNURENINE FORMAMIDASE"/>
    <property type="match status" value="1"/>
</dbReference>
<dbReference type="AlphaFoldDB" id="A0A5B0KKZ4"/>
<reference evidence="3 4" key="1">
    <citation type="submission" date="2019-07" db="EMBL/GenBank/DDBJ databases">
        <title>Genome sequencing of the stress-tolerant strain Azospirillum brasilense Az19.</title>
        <authorList>
            <person name="Maroniche G.A."/>
            <person name="Garcia J.E."/>
            <person name="Pagnussat L."/>
            <person name="Amenta M."/>
            <person name="Creus C.M."/>
        </authorList>
    </citation>
    <scope>NUCLEOTIDE SEQUENCE [LARGE SCALE GENOMIC DNA]</scope>
    <source>
        <strain evidence="3 4">Az19</strain>
    </source>
</reference>
<accession>A0A5B0KKZ4</accession>
<dbReference type="InterPro" id="IPR029058">
    <property type="entry name" value="AB_hydrolase_fold"/>
</dbReference>
<gene>
    <name evidence="3" type="ORF">FH063_002895</name>
</gene>
<evidence type="ECO:0000256" key="1">
    <source>
        <dbReference type="ARBA" id="ARBA00022801"/>
    </source>
</evidence>
<dbReference type="EMBL" id="VEWN01000016">
    <property type="protein sequence ID" value="KAA1053282.1"/>
    <property type="molecule type" value="Genomic_DNA"/>
</dbReference>
<dbReference type="RefSeq" id="WP_149651231.1">
    <property type="nucleotide sequence ID" value="NZ_VEWN01000016.1"/>
</dbReference>
<evidence type="ECO:0000259" key="2">
    <source>
        <dbReference type="Pfam" id="PF20434"/>
    </source>
</evidence>
<sequence>MSVVPDDHEWQYNPRHSVPDFARHAERAAALSRAARERNAGRYDIAYGDTPLSTLDVFPAAAPGAPLHVFLHGGYWRGRDKADYSYVADALVPRGVTTVVMNYDLCPAATLPEIARRTREGLRWIHRNAASLGGDPDRLTVSGHSAGAHLIAMALAEDAGAGAGAGADRLEDGAIKAAVLISGIYELAPVLDITVNETIGLRPEMVDGVSPMRHPPSTATALTVVVGSAETPAWIAQSRDFATLCQCRGSRCTYHTLAGEDHFSIMARMERPDDALSRLVLDAAGVKE</sequence>
<evidence type="ECO:0000313" key="4">
    <source>
        <dbReference type="Proteomes" id="UP000325333"/>
    </source>
</evidence>
<feature type="domain" description="BD-FAE-like" evidence="2">
    <location>
        <begin position="65"/>
        <end position="192"/>
    </location>
</feature>
<dbReference type="SUPFAM" id="SSF53474">
    <property type="entry name" value="alpha/beta-Hydrolases"/>
    <property type="match status" value="1"/>
</dbReference>
<protein>
    <recommendedName>
        <fullName evidence="2">BD-FAE-like domain-containing protein</fullName>
    </recommendedName>
</protein>
<dbReference type="InterPro" id="IPR049492">
    <property type="entry name" value="BD-FAE-like_dom"/>
</dbReference>
<keyword evidence="1" id="KW-0378">Hydrolase</keyword>
<comment type="caution">
    <text evidence="3">The sequence shown here is derived from an EMBL/GenBank/DDBJ whole genome shotgun (WGS) entry which is preliminary data.</text>
</comment>
<dbReference type="GO" id="GO:0016787">
    <property type="term" value="F:hydrolase activity"/>
    <property type="evidence" value="ECO:0007669"/>
    <property type="project" value="UniProtKB-KW"/>
</dbReference>
<dbReference type="PANTHER" id="PTHR48081">
    <property type="entry name" value="AB HYDROLASE SUPERFAMILY PROTEIN C4A8.06C"/>
    <property type="match status" value="1"/>
</dbReference>
<dbReference type="Pfam" id="PF20434">
    <property type="entry name" value="BD-FAE"/>
    <property type="match status" value="1"/>
</dbReference>